<gene>
    <name evidence="1" type="ORF">CHM34_12990</name>
</gene>
<reference evidence="1 2" key="1">
    <citation type="submission" date="2017-07" db="EMBL/GenBank/DDBJ databases">
        <title>The genome sequence of Paludifilum halophilum highlights mechanisms for microbial adaptation to high salt environemnts.</title>
        <authorList>
            <person name="Belbahri L."/>
        </authorList>
    </citation>
    <scope>NUCLEOTIDE SEQUENCE [LARGE SCALE GENOMIC DNA]</scope>
    <source>
        <strain evidence="1 2">DSM 102817</strain>
    </source>
</reference>
<evidence type="ECO:0000313" key="2">
    <source>
        <dbReference type="Proteomes" id="UP000215459"/>
    </source>
</evidence>
<evidence type="ECO:0000313" key="1">
    <source>
        <dbReference type="EMBL" id="OYD07287.1"/>
    </source>
</evidence>
<comment type="caution">
    <text evidence="1">The sequence shown here is derived from an EMBL/GenBank/DDBJ whole genome shotgun (WGS) entry which is preliminary data.</text>
</comment>
<protein>
    <recommendedName>
        <fullName evidence="3">DUF3891 domain-containing protein</fullName>
    </recommendedName>
</protein>
<sequence>MDESVFLGWEAGVRKVGKPGFVKGAYEMIVRERDFGYLLIKQHDHGWVSGEFAAHWREKFHPWSRTELAIRYHDAGWDVLDKNIRWNPNTGRPFSFVDYPLEEKLPAYRQGIDRVEAKDTFAACLCSMHYASFFRDAREEESIRFLKREERRRKRLRSTFSERDRECLADGLRLLKLCDDLSLFVCLNEPGRNDHPWYRNGFRYGEQTLFPVWRERNRLGIHPNPFDGDFEVEIPYLLIDSDGEEMERDRYRIRISGSD</sequence>
<evidence type="ECO:0008006" key="3">
    <source>
        <dbReference type="Google" id="ProtNLM"/>
    </source>
</evidence>
<proteinExistence type="predicted"/>
<accession>A0A235B5W0</accession>
<organism evidence="1 2">
    <name type="scientific">Paludifilum halophilum</name>
    <dbReference type="NCBI Taxonomy" id="1642702"/>
    <lineage>
        <taxon>Bacteria</taxon>
        <taxon>Bacillati</taxon>
        <taxon>Bacillota</taxon>
        <taxon>Bacilli</taxon>
        <taxon>Bacillales</taxon>
        <taxon>Thermoactinomycetaceae</taxon>
        <taxon>Paludifilum</taxon>
    </lineage>
</organism>
<dbReference type="AlphaFoldDB" id="A0A235B5W0"/>
<name>A0A235B5W0_9BACL</name>
<dbReference type="InterPro" id="IPR024992">
    <property type="entry name" value="DUF3891"/>
</dbReference>
<dbReference type="Proteomes" id="UP000215459">
    <property type="component" value="Unassembled WGS sequence"/>
</dbReference>
<dbReference type="Pfam" id="PF13030">
    <property type="entry name" value="DUF3891"/>
    <property type="match status" value="1"/>
</dbReference>
<keyword evidence="2" id="KW-1185">Reference proteome</keyword>
<dbReference type="EMBL" id="NOWF01000007">
    <property type="protein sequence ID" value="OYD07287.1"/>
    <property type="molecule type" value="Genomic_DNA"/>
</dbReference>